<dbReference type="WBParaSite" id="PDA_v2.g2363.t1">
    <property type="protein sequence ID" value="PDA_v2.g2363.t1"/>
    <property type="gene ID" value="PDA_v2.g2363"/>
</dbReference>
<dbReference type="GO" id="GO:0044773">
    <property type="term" value="P:mitotic DNA damage checkpoint signaling"/>
    <property type="evidence" value="ECO:0007669"/>
    <property type="project" value="TreeGrafter"/>
</dbReference>
<dbReference type="SUPFAM" id="SSF56112">
    <property type="entry name" value="Protein kinase-like (PK-like)"/>
    <property type="match status" value="1"/>
</dbReference>
<evidence type="ECO:0000313" key="4">
    <source>
        <dbReference type="WBParaSite" id="PDA_v2.g2363.t1"/>
    </source>
</evidence>
<dbReference type="PANTHER" id="PTHR44167:SF24">
    <property type="entry name" value="SERINE_THREONINE-PROTEIN KINASE CHK2"/>
    <property type="match status" value="1"/>
</dbReference>
<dbReference type="InterPro" id="IPR000719">
    <property type="entry name" value="Prot_kinase_dom"/>
</dbReference>
<name>A0A914Q900_9BILA</name>
<dbReference type="GO" id="GO:0004674">
    <property type="term" value="F:protein serine/threonine kinase activity"/>
    <property type="evidence" value="ECO:0007669"/>
    <property type="project" value="TreeGrafter"/>
</dbReference>
<protein>
    <submittedName>
        <fullName evidence="4">Protein kinase domain-containing protein</fullName>
    </submittedName>
</protein>
<dbReference type="AlphaFoldDB" id="A0A914Q900"/>
<evidence type="ECO:0000313" key="3">
    <source>
        <dbReference type="Proteomes" id="UP000887578"/>
    </source>
</evidence>
<dbReference type="PROSITE" id="PS00108">
    <property type="entry name" value="PROTEIN_KINASE_ST"/>
    <property type="match status" value="1"/>
</dbReference>
<dbReference type="GO" id="GO:0005524">
    <property type="term" value="F:ATP binding"/>
    <property type="evidence" value="ECO:0007669"/>
    <property type="project" value="InterPro"/>
</dbReference>
<dbReference type="InterPro" id="IPR011009">
    <property type="entry name" value="Kinase-like_dom_sf"/>
</dbReference>
<sequence length="288" mass="32947">MSSQTSSTPPRVLPCQQSSTPIKPFIPPSTTNAQQSDGQSETVFDGATDSSMLVSPSRPYTKELIGGRFLLDEKPMNREGSVEIRFAEDFELKRKCVVKMFKLGIGRLECELLRKLEHEYIIKYIKEIEVKNRVFLFMEMGELSFSMFMIKFPEIVFNQFLDISYQMIQSLAHIHRKGVVHADIKASNYVIVDKTTVKLIDFGLATYYTKKLEKNKDSKEPEKFICLKAVDVLMLGRIFVNMVETECNKHREEHGWGLSNDVADMIHERAQFFQSSPNAISLVALESP</sequence>
<dbReference type="Proteomes" id="UP000887578">
    <property type="component" value="Unplaced"/>
</dbReference>
<dbReference type="Pfam" id="PF00069">
    <property type="entry name" value="Pkinase"/>
    <property type="match status" value="1"/>
</dbReference>
<evidence type="ECO:0000259" key="2">
    <source>
        <dbReference type="PROSITE" id="PS50011"/>
    </source>
</evidence>
<dbReference type="CDD" id="cd00180">
    <property type="entry name" value="PKc"/>
    <property type="match status" value="1"/>
</dbReference>
<keyword evidence="3" id="KW-1185">Reference proteome</keyword>
<feature type="region of interest" description="Disordered" evidence="1">
    <location>
        <begin position="1"/>
        <end position="44"/>
    </location>
</feature>
<dbReference type="PANTHER" id="PTHR44167">
    <property type="entry name" value="OVARIAN-SPECIFIC SERINE/THREONINE-PROTEIN KINASE LOK-RELATED"/>
    <property type="match status" value="1"/>
</dbReference>
<accession>A0A914Q900</accession>
<evidence type="ECO:0000256" key="1">
    <source>
        <dbReference type="SAM" id="MobiDB-lite"/>
    </source>
</evidence>
<reference evidence="4" key="1">
    <citation type="submission" date="2022-11" db="UniProtKB">
        <authorList>
            <consortium name="WormBaseParasite"/>
        </authorList>
    </citation>
    <scope>IDENTIFICATION</scope>
</reference>
<feature type="compositionally biased region" description="Polar residues" evidence="1">
    <location>
        <begin position="1"/>
        <end position="21"/>
    </location>
</feature>
<proteinExistence type="predicted"/>
<dbReference type="SMART" id="SM00220">
    <property type="entry name" value="S_TKc"/>
    <property type="match status" value="1"/>
</dbReference>
<feature type="compositionally biased region" description="Polar residues" evidence="1">
    <location>
        <begin position="28"/>
        <end position="44"/>
    </location>
</feature>
<organism evidence="3 4">
    <name type="scientific">Panagrolaimus davidi</name>
    <dbReference type="NCBI Taxonomy" id="227884"/>
    <lineage>
        <taxon>Eukaryota</taxon>
        <taxon>Metazoa</taxon>
        <taxon>Ecdysozoa</taxon>
        <taxon>Nematoda</taxon>
        <taxon>Chromadorea</taxon>
        <taxon>Rhabditida</taxon>
        <taxon>Tylenchina</taxon>
        <taxon>Panagrolaimomorpha</taxon>
        <taxon>Panagrolaimoidea</taxon>
        <taxon>Panagrolaimidae</taxon>
        <taxon>Panagrolaimus</taxon>
    </lineage>
</organism>
<dbReference type="InterPro" id="IPR008271">
    <property type="entry name" value="Ser/Thr_kinase_AS"/>
</dbReference>
<dbReference type="Gene3D" id="1.10.510.10">
    <property type="entry name" value="Transferase(Phosphotransferase) domain 1"/>
    <property type="match status" value="1"/>
</dbReference>
<dbReference type="GO" id="GO:0005634">
    <property type="term" value="C:nucleus"/>
    <property type="evidence" value="ECO:0007669"/>
    <property type="project" value="TreeGrafter"/>
</dbReference>
<feature type="domain" description="Protein kinase" evidence="2">
    <location>
        <begin position="58"/>
        <end position="288"/>
    </location>
</feature>
<dbReference type="PROSITE" id="PS50011">
    <property type="entry name" value="PROTEIN_KINASE_DOM"/>
    <property type="match status" value="1"/>
</dbReference>